<protein>
    <submittedName>
        <fullName evidence="1">Putative terminase</fullName>
    </submittedName>
</protein>
<proteinExistence type="predicted"/>
<sequence>MPWKPHPGPQEEFCKRGEFEVLYGGSAGPGKTECLVTEATRHIYHPRYRGIILRRTFPQLQEISDRCRNYYPLLGGQYRATERRWYFPSGSFIQTGHVQHESDKYSYQGKEFHFIGFDECTQFSGDQYLYLFSRCRSTDPTLPTRIRATTNPGGIGHRFFKERFIDVAPPGQTYIDPATGLSRIFIPGRITDNPTLLDNDPGYLARLQALPPVERMRLLEGSWDIFEGQAFPELSQRVHGCEPFPIPPEWERFVAMDWGFARPFSIGWYAVDFDGVLYKYREWYGCKEEDGKPVGNVGLRMTAVDVARGIWDREKERIKFRVADPACWSQTLKKDKTLGPSIVDDMAKEGIHFLKADNNRILGKLQLHQRLRLEEETDPKTGESSREFPQFVIFNTLTHFWRTMQELRLDENNPEDVDTDQEDHIFDETRYACMARPLVPKRVERIPPGSFRAERDRLIKAKKYAQRHGVSLSAAYQRIR</sequence>
<evidence type="ECO:0000313" key="1">
    <source>
        <dbReference type="EMBL" id="QJA56646.1"/>
    </source>
</evidence>
<dbReference type="Gene3D" id="3.30.420.280">
    <property type="match status" value="1"/>
</dbReference>
<name>A0A6M3IGM6_9ZZZZ</name>
<dbReference type="Pfam" id="PF03237">
    <property type="entry name" value="Terminase_6N"/>
    <property type="match status" value="1"/>
</dbReference>
<dbReference type="InterPro" id="IPR027417">
    <property type="entry name" value="P-loop_NTPase"/>
</dbReference>
<gene>
    <name evidence="1" type="ORF">MM415B01812_0015</name>
</gene>
<dbReference type="AlphaFoldDB" id="A0A6M3IGM6"/>
<dbReference type="EMBL" id="MT141231">
    <property type="protein sequence ID" value="QJA56646.1"/>
    <property type="molecule type" value="Genomic_DNA"/>
</dbReference>
<accession>A0A6M3IGM6</accession>
<dbReference type="Gene3D" id="3.40.50.300">
    <property type="entry name" value="P-loop containing nucleotide triphosphate hydrolases"/>
    <property type="match status" value="1"/>
</dbReference>
<reference evidence="1" key="1">
    <citation type="submission" date="2020-03" db="EMBL/GenBank/DDBJ databases">
        <title>The deep terrestrial virosphere.</title>
        <authorList>
            <person name="Holmfeldt K."/>
            <person name="Nilsson E."/>
            <person name="Simone D."/>
            <person name="Lopez-Fernandez M."/>
            <person name="Wu X."/>
            <person name="de Brujin I."/>
            <person name="Lundin D."/>
            <person name="Andersson A."/>
            <person name="Bertilsson S."/>
            <person name="Dopson M."/>
        </authorList>
    </citation>
    <scope>NUCLEOTIDE SEQUENCE</scope>
    <source>
        <strain evidence="1">MM415B01812</strain>
    </source>
</reference>
<organism evidence="1">
    <name type="scientific">viral metagenome</name>
    <dbReference type="NCBI Taxonomy" id="1070528"/>
    <lineage>
        <taxon>unclassified sequences</taxon>
        <taxon>metagenomes</taxon>
        <taxon>organismal metagenomes</taxon>
    </lineage>
</organism>